<feature type="domain" description="Centromere protein H C-terminal" evidence="9">
    <location>
        <begin position="46"/>
        <end position="230"/>
    </location>
</feature>
<dbReference type="PANTHER" id="PTHR48122:SF1">
    <property type="entry name" value="CENTROMERE PROTEIN H"/>
    <property type="match status" value="1"/>
</dbReference>
<evidence type="ECO:0000256" key="7">
    <source>
        <dbReference type="ARBA" id="ARBA00025735"/>
    </source>
</evidence>
<reference evidence="10" key="1">
    <citation type="journal article" date="2020" name="Fungal Divers.">
        <title>Resolving the Mortierellaceae phylogeny through synthesis of multi-gene phylogenetics and phylogenomics.</title>
        <authorList>
            <person name="Vandepol N."/>
            <person name="Liber J."/>
            <person name="Desiro A."/>
            <person name="Na H."/>
            <person name="Kennedy M."/>
            <person name="Barry K."/>
            <person name="Grigoriev I.V."/>
            <person name="Miller A.N."/>
            <person name="O'Donnell K."/>
            <person name="Stajich J.E."/>
            <person name="Bonito G."/>
        </authorList>
    </citation>
    <scope>NUCLEOTIDE SEQUENCE</scope>
    <source>
        <strain evidence="10">NVP60</strain>
    </source>
</reference>
<evidence type="ECO:0000256" key="8">
    <source>
        <dbReference type="SAM" id="Coils"/>
    </source>
</evidence>
<dbReference type="InterPro" id="IPR040034">
    <property type="entry name" value="CENP-H"/>
</dbReference>
<comment type="similarity">
    <text evidence="7">Belongs to the CENP-H/MCM16 family.</text>
</comment>
<dbReference type="AlphaFoldDB" id="A0A9P6R645"/>
<dbReference type="Proteomes" id="UP000823405">
    <property type="component" value="Unassembled WGS sequence"/>
</dbReference>
<evidence type="ECO:0000256" key="6">
    <source>
        <dbReference type="ARBA" id="ARBA00023328"/>
    </source>
</evidence>
<gene>
    <name evidence="10" type="ORF">BGZ97_010151</name>
</gene>
<keyword evidence="6" id="KW-0137">Centromere</keyword>
<dbReference type="PANTHER" id="PTHR48122">
    <property type="entry name" value="CENTROMERE PROTEIN H"/>
    <property type="match status" value="1"/>
</dbReference>
<feature type="coiled-coil region" evidence="8">
    <location>
        <begin position="53"/>
        <end position="80"/>
    </location>
</feature>
<keyword evidence="4" id="KW-0995">Kinetochore</keyword>
<evidence type="ECO:0000256" key="1">
    <source>
        <dbReference type="ARBA" id="ARBA00004123"/>
    </source>
</evidence>
<dbReference type="GO" id="GO:0005634">
    <property type="term" value="C:nucleus"/>
    <property type="evidence" value="ECO:0007669"/>
    <property type="project" value="UniProtKB-SubCell"/>
</dbReference>
<dbReference type="InterPro" id="IPR008426">
    <property type="entry name" value="CENP-H_C"/>
</dbReference>
<comment type="caution">
    <text evidence="10">The sequence shown here is derived from an EMBL/GenBank/DDBJ whole genome shotgun (WGS) entry which is preliminary data.</text>
</comment>
<protein>
    <recommendedName>
        <fullName evidence="9">Centromere protein H C-terminal domain-containing protein</fullName>
    </recommendedName>
</protein>
<dbReference type="EMBL" id="JAAAIN010000511">
    <property type="protein sequence ID" value="KAG0313468.1"/>
    <property type="molecule type" value="Genomic_DNA"/>
</dbReference>
<evidence type="ECO:0000313" key="10">
    <source>
        <dbReference type="EMBL" id="KAG0313468.1"/>
    </source>
</evidence>
<dbReference type="GO" id="GO:0043515">
    <property type="term" value="F:kinetochore binding"/>
    <property type="evidence" value="ECO:0007669"/>
    <property type="project" value="TreeGrafter"/>
</dbReference>
<organism evidence="10 11">
    <name type="scientific">Linnemannia gamsii</name>
    <dbReference type="NCBI Taxonomy" id="64522"/>
    <lineage>
        <taxon>Eukaryota</taxon>
        <taxon>Fungi</taxon>
        <taxon>Fungi incertae sedis</taxon>
        <taxon>Mucoromycota</taxon>
        <taxon>Mortierellomycotina</taxon>
        <taxon>Mortierellomycetes</taxon>
        <taxon>Mortierellales</taxon>
        <taxon>Mortierellaceae</taxon>
        <taxon>Linnemannia</taxon>
    </lineage>
</organism>
<proteinExistence type="inferred from homology"/>
<name>A0A9P6R645_9FUNG</name>
<keyword evidence="3" id="KW-0158">Chromosome</keyword>
<comment type="subcellular location">
    <subcellularLocation>
        <location evidence="2">Chromosome</location>
        <location evidence="2">Centromere</location>
        <location evidence="2">Kinetochore</location>
    </subcellularLocation>
    <subcellularLocation>
        <location evidence="1">Nucleus</location>
    </subcellularLocation>
</comment>
<evidence type="ECO:0000259" key="9">
    <source>
        <dbReference type="Pfam" id="PF05837"/>
    </source>
</evidence>
<accession>A0A9P6R645</accession>
<keyword evidence="11" id="KW-1185">Reference proteome</keyword>
<dbReference type="OrthoDB" id="2274804at2759"/>
<dbReference type="GO" id="GO:0051382">
    <property type="term" value="P:kinetochore assembly"/>
    <property type="evidence" value="ECO:0007669"/>
    <property type="project" value="InterPro"/>
</dbReference>
<dbReference type="GO" id="GO:0000776">
    <property type="term" value="C:kinetochore"/>
    <property type="evidence" value="ECO:0007669"/>
    <property type="project" value="UniProtKB-KW"/>
</dbReference>
<dbReference type="GO" id="GO:0007059">
    <property type="term" value="P:chromosome segregation"/>
    <property type="evidence" value="ECO:0007669"/>
    <property type="project" value="TreeGrafter"/>
</dbReference>
<evidence type="ECO:0000313" key="11">
    <source>
        <dbReference type="Proteomes" id="UP000823405"/>
    </source>
</evidence>
<dbReference type="GO" id="GO:0007052">
    <property type="term" value="P:mitotic spindle organization"/>
    <property type="evidence" value="ECO:0007669"/>
    <property type="project" value="TreeGrafter"/>
</dbReference>
<evidence type="ECO:0000256" key="3">
    <source>
        <dbReference type="ARBA" id="ARBA00022454"/>
    </source>
</evidence>
<feature type="coiled-coil region" evidence="8">
    <location>
        <begin position="134"/>
        <end position="168"/>
    </location>
</feature>
<keyword evidence="8" id="KW-0175">Coiled coil</keyword>
<dbReference type="Pfam" id="PF05837">
    <property type="entry name" value="CENP-H"/>
    <property type="match status" value="1"/>
</dbReference>
<evidence type="ECO:0000256" key="5">
    <source>
        <dbReference type="ARBA" id="ARBA00023242"/>
    </source>
</evidence>
<sequence>MTTTAASTTDAGLINTLEAQVLQLADHEAWLDAQIRELEFTLDNDTSTSMEEDQTAEEARSAIEQRIDTLKQELAVAAALETIRTKVINSAHSYHVVLRSLFKADYDQDEKIMADAIRRRDEAVSEYLHIHKDLQIARHDLAAVQVEVLDLQDENRKLAQALAQETAAIKEGASSQDATSNRRMTQRIEEELKTITIKYNVVSNVLQGLLLESGVDWSNDAHYLDVMLKLKAASD</sequence>
<evidence type="ECO:0000256" key="4">
    <source>
        <dbReference type="ARBA" id="ARBA00022838"/>
    </source>
</evidence>
<evidence type="ECO:0000256" key="2">
    <source>
        <dbReference type="ARBA" id="ARBA00004629"/>
    </source>
</evidence>
<keyword evidence="5" id="KW-0539">Nucleus</keyword>